<dbReference type="AlphaFoldDB" id="A0A1V9ZNR0"/>
<dbReference type="Pfam" id="PF00155">
    <property type="entry name" value="Aminotran_1_2"/>
    <property type="match status" value="1"/>
</dbReference>
<evidence type="ECO:0000313" key="9">
    <source>
        <dbReference type="EMBL" id="OQR99619.1"/>
    </source>
</evidence>
<dbReference type="STRING" id="74557.A0A1V9ZNR0"/>
<evidence type="ECO:0000259" key="8">
    <source>
        <dbReference type="Pfam" id="PF00155"/>
    </source>
</evidence>
<keyword evidence="10" id="KW-1185">Reference proteome</keyword>
<comment type="caution">
    <text evidence="9">The sequence shown here is derived from an EMBL/GenBank/DDBJ whole genome shotgun (WGS) entry which is preliminary data.</text>
</comment>
<dbReference type="EMBL" id="JNBS01001794">
    <property type="protein sequence ID" value="OQR99619.1"/>
    <property type="molecule type" value="Genomic_DNA"/>
</dbReference>
<dbReference type="InterPro" id="IPR015421">
    <property type="entry name" value="PyrdxlP-dep_Trfase_major"/>
</dbReference>
<keyword evidence="7" id="KW-0812">Transmembrane</keyword>
<dbReference type="GO" id="GO:1901605">
    <property type="term" value="P:alpha-amino acid metabolic process"/>
    <property type="evidence" value="ECO:0007669"/>
    <property type="project" value="TreeGrafter"/>
</dbReference>
<dbReference type="FunFam" id="3.40.640.10:FF:000053">
    <property type="entry name" value="Aminotransferase, class I"/>
    <property type="match status" value="1"/>
</dbReference>
<proteinExistence type="inferred from homology"/>
<comment type="cofactor">
    <cofactor evidence="1">
        <name>pyridoxal 5'-phosphate</name>
        <dbReference type="ChEBI" id="CHEBI:597326"/>
    </cofactor>
</comment>
<sequence length="698" mass="75395">MISLGGGMPNPSTFPFESMSVKLKSGKTMDINGAALESALQYSPTPGLPELVKTLTEMMEREHAPPTMARMLSITTGSQDALYKAFEMLVGEDDSLLVEKPTYSGTLAHLHAVNCDLVCIDTDNHGLVPESLASTLDNWPASKKKPKVLYTIPTGSNPTGASMPFERKKQVYAIAQKHGLIILEDDPYYYLKLDGVREKSFMHIDIDGRVLRFDSFSKILSSGLRVGTVMGPSPLIERLNLHTQSANLHSSGLSQAIVLALLQQWGQDGWNAHLTMVCDFYRRQRDEFLKALDKNLTGLATWNVPDAGMFVWINLHGVSDSKALIEQKAVEAKVLLVPGQVFLPDNQPTSYSFGVMKASAVVVALAAAAVSADVVLKYSSNGLVRGKEGVSGQADVLSLTRHAMEALAMPQTVVPVESLAVSVDMFKHVQAYGIVVVEGVNSNVGTTKGDYAFQKIMDVQEASTAQLPDLVSTLAEVVKGKNAKNTVVCTGNSVCNALDEKLTDEVVSTKAKSLEEDVWKQLSEFELTNEADKLVVSEIVNLKLVVETVKSSNSNAKGLFVASVSDLSGLAPEKLDAAKSAVASAVEDFQKELKNKYSNVGLQVLSLSQKLKLDLNELSEAVALSRRLSLSANATSPNASVTPLTIETIAEYQIILWSSVILAVIAILAVSVLCSMDASRDNLLYAKFLTDASHRKND</sequence>
<reference evidence="9 10" key="1">
    <citation type="journal article" date="2014" name="Genome Biol. Evol.">
        <title>The secreted proteins of Achlya hypogyna and Thraustotheca clavata identify the ancestral oomycete secretome and reveal gene acquisitions by horizontal gene transfer.</title>
        <authorList>
            <person name="Misner I."/>
            <person name="Blouin N."/>
            <person name="Leonard G."/>
            <person name="Richards T.A."/>
            <person name="Lane C.E."/>
        </authorList>
    </citation>
    <scope>NUCLEOTIDE SEQUENCE [LARGE SCALE GENOMIC DNA]</scope>
    <source>
        <strain evidence="9 10">ATCC 34112</strain>
    </source>
</reference>
<accession>A0A1V9ZNR0</accession>
<dbReference type="InterPro" id="IPR050859">
    <property type="entry name" value="Class-I_PLP-dep_aminotransf"/>
</dbReference>
<protein>
    <recommendedName>
        <fullName evidence="8">Aminotransferase class I/classII large domain-containing protein</fullName>
    </recommendedName>
</protein>
<dbReference type="GO" id="GO:0030170">
    <property type="term" value="F:pyridoxal phosphate binding"/>
    <property type="evidence" value="ECO:0007669"/>
    <property type="project" value="InterPro"/>
</dbReference>
<keyword evidence="6" id="KW-0663">Pyridoxal phosphate</keyword>
<evidence type="ECO:0000256" key="7">
    <source>
        <dbReference type="SAM" id="Phobius"/>
    </source>
</evidence>
<dbReference type="OrthoDB" id="691673at2759"/>
<dbReference type="SUPFAM" id="SSF53383">
    <property type="entry name" value="PLP-dependent transferases"/>
    <property type="match status" value="1"/>
</dbReference>
<dbReference type="PANTHER" id="PTHR42790">
    <property type="entry name" value="AMINOTRANSFERASE"/>
    <property type="match status" value="1"/>
</dbReference>
<evidence type="ECO:0000256" key="4">
    <source>
        <dbReference type="ARBA" id="ARBA00022576"/>
    </source>
</evidence>
<dbReference type="PANTHER" id="PTHR42790:SF19">
    <property type="entry name" value="KYNURENINE_ALPHA-AMINOADIPATE AMINOTRANSFERASE, MITOCHONDRIAL"/>
    <property type="match status" value="1"/>
</dbReference>
<dbReference type="Gene3D" id="3.40.640.10">
    <property type="entry name" value="Type I PLP-dependent aspartate aminotransferase-like (Major domain)"/>
    <property type="match status" value="1"/>
</dbReference>
<feature type="transmembrane region" description="Helical" evidence="7">
    <location>
        <begin position="654"/>
        <end position="674"/>
    </location>
</feature>
<evidence type="ECO:0000256" key="1">
    <source>
        <dbReference type="ARBA" id="ARBA00001933"/>
    </source>
</evidence>
<name>A0A1V9ZNR0_9STRA</name>
<dbReference type="Proteomes" id="UP000243217">
    <property type="component" value="Unassembled WGS sequence"/>
</dbReference>
<dbReference type="InterPro" id="IPR015424">
    <property type="entry name" value="PyrdxlP-dep_Trfase"/>
</dbReference>
<keyword evidence="5" id="KW-0808">Transferase</keyword>
<evidence type="ECO:0000256" key="5">
    <source>
        <dbReference type="ARBA" id="ARBA00022679"/>
    </source>
</evidence>
<gene>
    <name evidence="9" type="ORF">THRCLA_06440</name>
</gene>
<keyword evidence="4" id="KW-0032">Aminotransferase</keyword>
<evidence type="ECO:0000256" key="2">
    <source>
        <dbReference type="ARBA" id="ARBA00007441"/>
    </source>
</evidence>
<evidence type="ECO:0000256" key="3">
    <source>
        <dbReference type="ARBA" id="ARBA00011738"/>
    </source>
</evidence>
<evidence type="ECO:0000313" key="10">
    <source>
        <dbReference type="Proteomes" id="UP000243217"/>
    </source>
</evidence>
<keyword evidence="7" id="KW-1133">Transmembrane helix</keyword>
<dbReference type="GO" id="GO:0008483">
    <property type="term" value="F:transaminase activity"/>
    <property type="evidence" value="ECO:0007669"/>
    <property type="project" value="UniProtKB-KW"/>
</dbReference>
<dbReference type="CDD" id="cd00609">
    <property type="entry name" value="AAT_like"/>
    <property type="match status" value="1"/>
</dbReference>
<organism evidence="9 10">
    <name type="scientific">Thraustotheca clavata</name>
    <dbReference type="NCBI Taxonomy" id="74557"/>
    <lineage>
        <taxon>Eukaryota</taxon>
        <taxon>Sar</taxon>
        <taxon>Stramenopiles</taxon>
        <taxon>Oomycota</taxon>
        <taxon>Saprolegniomycetes</taxon>
        <taxon>Saprolegniales</taxon>
        <taxon>Achlyaceae</taxon>
        <taxon>Thraustotheca</taxon>
    </lineage>
</organism>
<dbReference type="InterPro" id="IPR004839">
    <property type="entry name" value="Aminotransferase_I/II_large"/>
</dbReference>
<feature type="domain" description="Aminotransferase class I/classII large" evidence="8">
    <location>
        <begin position="36"/>
        <end position="342"/>
    </location>
</feature>
<comment type="subunit">
    <text evidence="3">Homodimer.</text>
</comment>
<evidence type="ECO:0000256" key="6">
    <source>
        <dbReference type="ARBA" id="ARBA00022898"/>
    </source>
</evidence>
<keyword evidence="7" id="KW-0472">Membrane</keyword>
<comment type="similarity">
    <text evidence="2">Belongs to the class-I pyridoxal-phosphate-dependent aminotransferase family.</text>
</comment>